<evidence type="ECO:0000256" key="8">
    <source>
        <dbReference type="SAM" id="MobiDB-lite"/>
    </source>
</evidence>
<dbReference type="GO" id="GO:0009306">
    <property type="term" value="P:protein secretion"/>
    <property type="evidence" value="ECO:0007669"/>
    <property type="project" value="TreeGrafter"/>
</dbReference>
<dbReference type="Proteomes" id="UP000028760">
    <property type="component" value="Unassembled WGS sequence"/>
</dbReference>
<keyword evidence="4" id="KW-0256">Endoplasmic reticulum</keyword>
<dbReference type="SUPFAM" id="SSF50044">
    <property type="entry name" value="SH3-domain"/>
    <property type="match status" value="1"/>
</dbReference>
<feature type="region of interest" description="Disordered" evidence="8">
    <location>
        <begin position="250"/>
        <end position="368"/>
    </location>
</feature>
<evidence type="ECO:0000256" key="3">
    <source>
        <dbReference type="ARBA" id="ARBA00022729"/>
    </source>
</evidence>
<dbReference type="Ensembl" id="ENSPFOT00000022272.1">
    <property type="protein sequence ID" value="ENSPFOP00000030676.1"/>
    <property type="gene ID" value="ENSPFOG00000014373.2"/>
</dbReference>
<feature type="signal peptide" evidence="9">
    <location>
        <begin position="1"/>
        <end position="20"/>
    </location>
</feature>
<organism evidence="11 12">
    <name type="scientific">Poecilia formosa</name>
    <name type="common">Amazon molly</name>
    <name type="synonym">Limia formosa</name>
    <dbReference type="NCBI Taxonomy" id="48698"/>
    <lineage>
        <taxon>Eukaryota</taxon>
        <taxon>Metazoa</taxon>
        <taxon>Chordata</taxon>
        <taxon>Craniata</taxon>
        <taxon>Vertebrata</taxon>
        <taxon>Euteleostomi</taxon>
        <taxon>Actinopterygii</taxon>
        <taxon>Neopterygii</taxon>
        <taxon>Teleostei</taxon>
        <taxon>Neoteleostei</taxon>
        <taxon>Acanthomorphata</taxon>
        <taxon>Ovalentaria</taxon>
        <taxon>Atherinomorphae</taxon>
        <taxon>Cyprinodontiformes</taxon>
        <taxon>Poeciliidae</taxon>
        <taxon>Poeciliinae</taxon>
        <taxon>Poecilia</taxon>
    </lineage>
</organism>
<evidence type="ECO:0000313" key="11">
    <source>
        <dbReference type="Ensembl" id="ENSPFOP00000030676.1"/>
    </source>
</evidence>
<dbReference type="GeneTree" id="ENSGT00950000182767"/>
<feature type="compositionally biased region" description="Basic and acidic residues" evidence="8">
    <location>
        <begin position="328"/>
        <end position="344"/>
    </location>
</feature>
<dbReference type="PANTHER" id="PTHR23158">
    <property type="entry name" value="MELANOMA INHIBITORY ACTIVITY-RELATED"/>
    <property type="match status" value="1"/>
</dbReference>
<name>A0A096MGY5_POEFO</name>
<dbReference type="PANTHER" id="PTHR23158:SF38">
    <property type="entry name" value="MELANOMA INHIBITORY ACTIVITY PROTEIN 2"/>
    <property type="match status" value="1"/>
</dbReference>
<dbReference type="InterPro" id="IPR051500">
    <property type="entry name" value="cTAGE_MIA/OTOR"/>
</dbReference>
<protein>
    <submittedName>
        <fullName evidence="11">CTAGE family member 5, ER export factor</fullName>
    </submittedName>
</protein>
<dbReference type="Gene3D" id="2.30.30.40">
    <property type="entry name" value="SH3 Domains"/>
    <property type="match status" value="1"/>
</dbReference>
<reference evidence="11" key="2">
    <citation type="submission" date="2025-08" db="UniProtKB">
        <authorList>
            <consortium name="Ensembl"/>
        </authorList>
    </citation>
    <scope>IDENTIFICATION</scope>
</reference>
<dbReference type="Pfam" id="PF07653">
    <property type="entry name" value="SH3_2"/>
    <property type="match status" value="1"/>
</dbReference>
<keyword evidence="5" id="KW-0175">Coiled coil</keyword>
<reference evidence="12" key="1">
    <citation type="submission" date="2013-10" db="EMBL/GenBank/DDBJ databases">
        <authorList>
            <person name="Schartl M."/>
            <person name="Warren W."/>
        </authorList>
    </citation>
    <scope>NUCLEOTIDE SEQUENCE [LARGE SCALE GENOMIC DNA]</scope>
    <source>
        <strain evidence="12">female</strain>
    </source>
</reference>
<feature type="chain" id="PRO_5001921369" evidence="9">
    <location>
        <begin position="21"/>
        <end position="368"/>
    </location>
</feature>
<dbReference type="PROSITE" id="PS50002">
    <property type="entry name" value="SH3"/>
    <property type="match status" value="1"/>
</dbReference>
<dbReference type="InterPro" id="IPR036028">
    <property type="entry name" value="SH3-like_dom_sf"/>
</dbReference>
<feature type="region of interest" description="Disordered" evidence="8">
    <location>
        <begin position="193"/>
        <end position="232"/>
    </location>
</feature>
<accession>A0A096MGY5</accession>
<dbReference type="GO" id="GO:0035459">
    <property type="term" value="P:vesicle cargo loading"/>
    <property type="evidence" value="ECO:0007669"/>
    <property type="project" value="TreeGrafter"/>
</dbReference>
<feature type="compositionally biased region" description="Basic and acidic residues" evidence="8">
    <location>
        <begin position="193"/>
        <end position="228"/>
    </location>
</feature>
<evidence type="ECO:0000256" key="7">
    <source>
        <dbReference type="PROSITE-ProRule" id="PRU00192"/>
    </source>
</evidence>
<dbReference type="InterPro" id="IPR001452">
    <property type="entry name" value="SH3_domain"/>
</dbReference>
<reference evidence="11" key="3">
    <citation type="submission" date="2025-09" db="UniProtKB">
        <authorList>
            <consortium name="Ensembl"/>
        </authorList>
    </citation>
    <scope>IDENTIFICATION</scope>
</reference>
<dbReference type="AlphaFoldDB" id="A0A096MGY5"/>
<evidence type="ECO:0000256" key="9">
    <source>
        <dbReference type="SAM" id="SignalP"/>
    </source>
</evidence>
<evidence type="ECO:0000256" key="1">
    <source>
        <dbReference type="ARBA" id="ARBA00004389"/>
    </source>
</evidence>
<feature type="region of interest" description="Disordered" evidence="8">
    <location>
        <begin position="123"/>
        <end position="158"/>
    </location>
</feature>
<feature type="domain" description="SH3" evidence="10">
    <location>
        <begin position="35"/>
        <end position="97"/>
    </location>
</feature>
<dbReference type="EMBL" id="AYCK01001347">
    <property type="status" value="NOT_ANNOTATED_CDS"/>
    <property type="molecule type" value="Genomic_DNA"/>
</dbReference>
<evidence type="ECO:0000256" key="6">
    <source>
        <dbReference type="ARBA" id="ARBA00023180"/>
    </source>
</evidence>
<keyword evidence="3 9" id="KW-0732">Signal</keyword>
<comment type="subcellular location">
    <subcellularLocation>
        <location evidence="1">Endoplasmic reticulum membrane</location>
        <topology evidence="1">Single-pass membrane protein</topology>
    </subcellularLocation>
</comment>
<proteinExistence type="predicted"/>
<evidence type="ECO:0000256" key="4">
    <source>
        <dbReference type="ARBA" id="ARBA00022824"/>
    </source>
</evidence>
<keyword evidence="12" id="KW-1185">Reference proteome</keyword>
<evidence type="ECO:0000259" key="10">
    <source>
        <dbReference type="PROSITE" id="PS50002"/>
    </source>
</evidence>
<feature type="compositionally biased region" description="Basic and acidic residues" evidence="8">
    <location>
        <begin position="355"/>
        <end position="368"/>
    </location>
</feature>
<dbReference type="SMART" id="SM00326">
    <property type="entry name" value="SH3"/>
    <property type="match status" value="1"/>
</dbReference>
<dbReference type="GO" id="GO:0005789">
    <property type="term" value="C:endoplasmic reticulum membrane"/>
    <property type="evidence" value="ECO:0007669"/>
    <property type="project" value="UniProtKB-SubCell"/>
</dbReference>
<keyword evidence="2 7" id="KW-0728">SH3 domain</keyword>
<evidence type="ECO:0000313" key="12">
    <source>
        <dbReference type="Proteomes" id="UP000028760"/>
    </source>
</evidence>
<feature type="compositionally biased region" description="Basic and acidic residues" evidence="8">
    <location>
        <begin position="293"/>
        <end position="307"/>
    </location>
</feature>
<sequence length="368" mass="41410">NMEVCLWIIFFMLFPDLNMGLLSDYKICGDPECESPMSRVQAVKSHEGKDCRFLNFRRGDTIFVYHKLTGKREDLWAGSIDKQFGYFPKDAVREEEVFATMRKVLETQESDFFCMDESGYPLDTSHLDTDEDDDLNFQDHEPKSSQISPHSHDTNAQDELKTSTIPEQQGGSPSSSWLRSSVTGWLGFAKEEQSEIKENEETGDEKEPTETFRSRRMSLDLEGSKLQEEEKEDMGTIGWLGSGLASRLGFGSSGQDSEGEGVEVQEEKPSSSWMEMGIGSIWGFGGSNTGADGSKESGIRETERDQMLEQPSGFENVDISQSEASFTEEIKDIDAGIFNKDDSIHNSSQVDDENIGEHKRRDEQISQN</sequence>
<evidence type="ECO:0000256" key="5">
    <source>
        <dbReference type="ARBA" id="ARBA00023054"/>
    </source>
</evidence>
<dbReference type="EMBL" id="AYCK01001346">
    <property type="status" value="NOT_ANNOTATED_CDS"/>
    <property type="molecule type" value="Genomic_DNA"/>
</dbReference>
<evidence type="ECO:0000256" key="2">
    <source>
        <dbReference type="ARBA" id="ARBA00022443"/>
    </source>
</evidence>
<keyword evidence="6" id="KW-0325">Glycoprotein</keyword>
<dbReference type="GO" id="GO:0070971">
    <property type="term" value="C:endoplasmic reticulum exit site"/>
    <property type="evidence" value="ECO:0007669"/>
    <property type="project" value="TreeGrafter"/>
</dbReference>
<dbReference type="GO" id="GO:0006888">
    <property type="term" value="P:endoplasmic reticulum to Golgi vesicle-mediated transport"/>
    <property type="evidence" value="ECO:0007669"/>
    <property type="project" value="TreeGrafter"/>
</dbReference>